<dbReference type="GO" id="GO:0016787">
    <property type="term" value="F:hydrolase activity"/>
    <property type="evidence" value="ECO:0007669"/>
    <property type="project" value="UniProtKB-KW"/>
</dbReference>
<organism evidence="10 11">
    <name type="scientific">Haemaphysalis longicornis</name>
    <name type="common">Bush tick</name>
    <dbReference type="NCBI Taxonomy" id="44386"/>
    <lineage>
        <taxon>Eukaryota</taxon>
        <taxon>Metazoa</taxon>
        <taxon>Ecdysozoa</taxon>
        <taxon>Arthropoda</taxon>
        <taxon>Chelicerata</taxon>
        <taxon>Arachnida</taxon>
        <taxon>Acari</taxon>
        <taxon>Parasitiformes</taxon>
        <taxon>Ixodida</taxon>
        <taxon>Ixodoidea</taxon>
        <taxon>Ixodidae</taxon>
        <taxon>Haemaphysalinae</taxon>
        <taxon>Haemaphysalis</taxon>
    </lineage>
</organism>
<comment type="caution">
    <text evidence="10">The sequence shown here is derived from an EMBL/GenBank/DDBJ whole genome shotgun (WGS) entry which is preliminary data.</text>
</comment>
<gene>
    <name evidence="10" type="ORF">HPB48_026691</name>
</gene>
<evidence type="ECO:0000313" key="11">
    <source>
        <dbReference type="Proteomes" id="UP000821853"/>
    </source>
</evidence>
<evidence type="ECO:0000256" key="7">
    <source>
        <dbReference type="ARBA" id="ARBA00023242"/>
    </source>
</evidence>
<dbReference type="VEuPathDB" id="VectorBase:HLOH_041348"/>
<keyword evidence="8" id="KW-0472">Membrane</keyword>
<evidence type="ECO:0000256" key="1">
    <source>
        <dbReference type="ARBA" id="ARBA00001968"/>
    </source>
</evidence>
<evidence type="ECO:0000256" key="2">
    <source>
        <dbReference type="ARBA" id="ARBA00004123"/>
    </source>
</evidence>
<evidence type="ECO:0000256" key="6">
    <source>
        <dbReference type="ARBA" id="ARBA00022801"/>
    </source>
</evidence>
<keyword evidence="5" id="KW-0479">Metal-binding</keyword>
<dbReference type="EMBL" id="JABSTR010002911">
    <property type="protein sequence ID" value="KAH9384680.1"/>
    <property type="molecule type" value="Genomic_DNA"/>
</dbReference>
<evidence type="ECO:0000256" key="5">
    <source>
        <dbReference type="ARBA" id="ARBA00022723"/>
    </source>
</evidence>
<proteinExistence type="inferred from homology"/>
<keyword evidence="11" id="KW-1185">Reference proteome</keyword>
<comment type="subcellular location">
    <subcellularLocation>
        <location evidence="2">Nucleus</location>
    </subcellularLocation>
</comment>
<dbReference type="Pfam" id="PF13359">
    <property type="entry name" value="DDE_Tnp_4"/>
    <property type="match status" value="1"/>
</dbReference>
<dbReference type="InterPro" id="IPR027806">
    <property type="entry name" value="HARBI1_dom"/>
</dbReference>
<dbReference type="OMA" id="DMQNERI"/>
<dbReference type="AlphaFoldDB" id="A0A9J6HCU2"/>
<evidence type="ECO:0000256" key="4">
    <source>
        <dbReference type="ARBA" id="ARBA00022722"/>
    </source>
</evidence>
<keyword evidence="6" id="KW-0378">Hydrolase</keyword>
<keyword evidence="7" id="KW-0539">Nucleus</keyword>
<dbReference type="GO" id="GO:0005634">
    <property type="term" value="C:nucleus"/>
    <property type="evidence" value="ECO:0007669"/>
    <property type="project" value="UniProtKB-SubCell"/>
</dbReference>
<reference evidence="10 11" key="1">
    <citation type="journal article" date="2020" name="Cell">
        <title>Large-Scale Comparative Analyses of Tick Genomes Elucidate Their Genetic Diversity and Vector Capacities.</title>
        <authorList>
            <consortium name="Tick Genome and Microbiome Consortium (TIGMIC)"/>
            <person name="Jia N."/>
            <person name="Wang J."/>
            <person name="Shi W."/>
            <person name="Du L."/>
            <person name="Sun Y."/>
            <person name="Zhan W."/>
            <person name="Jiang J.F."/>
            <person name="Wang Q."/>
            <person name="Zhang B."/>
            <person name="Ji P."/>
            <person name="Bell-Sakyi L."/>
            <person name="Cui X.M."/>
            <person name="Yuan T.T."/>
            <person name="Jiang B.G."/>
            <person name="Yang W.F."/>
            <person name="Lam T.T."/>
            <person name="Chang Q.C."/>
            <person name="Ding S.J."/>
            <person name="Wang X.J."/>
            <person name="Zhu J.G."/>
            <person name="Ruan X.D."/>
            <person name="Zhao L."/>
            <person name="Wei J.T."/>
            <person name="Ye R.Z."/>
            <person name="Que T.C."/>
            <person name="Du C.H."/>
            <person name="Zhou Y.H."/>
            <person name="Cheng J.X."/>
            <person name="Dai P.F."/>
            <person name="Guo W.B."/>
            <person name="Han X.H."/>
            <person name="Huang E.J."/>
            <person name="Li L.F."/>
            <person name="Wei W."/>
            <person name="Gao Y.C."/>
            <person name="Liu J.Z."/>
            <person name="Shao H.Z."/>
            <person name="Wang X."/>
            <person name="Wang C.C."/>
            <person name="Yang T.C."/>
            <person name="Huo Q.B."/>
            <person name="Li W."/>
            <person name="Chen H.Y."/>
            <person name="Chen S.E."/>
            <person name="Zhou L.G."/>
            <person name="Ni X.B."/>
            <person name="Tian J.H."/>
            <person name="Sheng Y."/>
            <person name="Liu T."/>
            <person name="Pan Y.S."/>
            <person name="Xia L.Y."/>
            <person name="Li J."/>
            <person name="Zhao F."/>
            <person name="Cao W.C."/>
        </authorList>
    </citation>
    <scope>NUCLEOTIDE SEQUENCE [LARGE SCALE GENOMIC DNA]</scope>
    <source>
        <strain evidence="10">HaeL-2018</strain>
    </source>
</reference>
<dbReference type="PANTHER" id="PTHR22930">
    <property type="match status" value="1"/>
</dbReference>
<feature type="transmembrane region" description="Helical" evidence="8">
    <location>
        <begin position="213"/>
        <end position="233"/>
    </location>
</feature>
<sequence>MTLQAVCDHKRRFVDVLVGNSSKSHDSRCLRRSELLKKLPGICQGDRYHLLGDAAYPLRPYLLTPYRDYGRLSKHQKEFNAKFSATRVLIENAFSTLKKRFRQLIYLELHTVPWLNKFIIACCVLHNLCIESGDIAAPDDMDDDEETSTTVEWVPENPVEDDADAAEDAALRQLGEAKRDRLMQVMLRARRQAPNENQTFFSHFCTKLARGQIVCLSVVLFYLVCYLLLLLYYHSFLRPFLMH</sequence>
<comment type="cofactor">
    <cofactor evidence="1">
        <name>a divalent metal cation</name>
        <dbReference type="ChEBI" id="CHEBI:60240"/>
    </cofactor>
</comment>
<dbReference type="GO" id="GO:0046872">
    <property type="term" value="F:metal ion binding"/>
    <property type="evidence" value="ECO:0007669"/>
    <property type="project" value="UniProtKB-KW"/>
</dbReference>
<evidence type="ECO:0000259" key="9">
    <source>
        <dbReference type="Pfam" id="PF13359"/>
    </source>
</evidence>
<name>A0A9J6HCU2_HAELO</name>
<comment type="similarity">
    <text evidence="3">Belongs to the HARBI1 family.</text>
</comment>
<dbReference type="PANTHER" id="PTHR22930:SF237">
    <property type="entry name" value="SI:CH73-257C13.2"/>
    <property type="match status" value="1"/>
</dbReference>
<dbReference type="InterPro" id="IPR045249">
    <property type="entry name" value="HARBI1-like"/>
</dbReference>
<keyword evidence="8" id="KW-1133">Transmembrane helix</keyword>
<dbReference type="Proteomes" id="UP000821853">
    <property type="component" value="Unassembled WGS sequence"/>
</dbReference>
<evidence type="ECO:0000313" key="10">
    <source>
        <dbReference type="EMBL" id="KAH9384680.1"/>
    </source>
</evidence>
<dbReference type="OrthoDB" id="6496060at2759"/>
<dbReference type="GO" id="GO:0004518">
    <property type="term" value="F:nuclease activity"/>
    <property type="evidence" value="ECO:0007669"/>
    <property type="project" value="UniProtKB-KW"/>
</dbReference>
<evidence type="ECO:0000256" key="3">
    <source>
        <dbReference type="ARBA" id="ARBA00006958"/>
    </source>
</evidence>
<evidence type="ECO:0000256" key="8">
    <source>
        <dbReference type="SAM" id="Phobius"/>
    </source>
</evidence>
<feature type="domain" description="DDE Tnp4" evidence="9">
    <location>
        <begin position="1"/>
        <end position="127"/>
    </location>
</feature>
<accession>A0A9J6HCU2</accession>
<keyword evidence="8" id="KW-0812">Transmembrane</keyword>
<protein>
    <recommendedName>
        <fullName evidence="9">DDE Tnp4 domain-containing protein</fullName>
    </recommendedName>
</protein>
<keyword evidence="4" id="KW-0540">Nuclease</keyword>